<sequence length="53" mass="5643">MANPESGLEDSRQYAGARMEPLEWTLQRKPGPQSALRKTAKDAKKTGGLGTGG</sequence>
<dbReference type="AlphaFoldDB" id="A0A2U3L7G3"/>
<evidence type="ECO:0000256" key="1">
    <source>
        <dbReference type="SAM" id="MobiDB-lite"/>
    </source>
</evidence>
<reference evidence="3" key="1">
    <citation type="submission" date="2018-02" db="EMBL/GenBank/DDBJ databases">
        <authorList>
            <person name="Hausmann B."/>
        </authorList>
    </citation>
    <scope>NUCLEOTIDE SEQUENCE [LARGE SCALE GENOMIC DNA]</scope>
    <source>
        <strain evidence="3">Peat soil MAG SbA1</strain>
    </source>
</reference>
<evidence type="ECO:0000313" key="3">
    <source>
        <dbReference type="Proteomes" id="UP000238701"/>
    </source>
</evidence>
<gene>
    <name evidence="2" type="ORF">SBA1_780006</name>
</gene>
<dbReference type="Proteomes" id="UP000238701">
    <property type="component" value="Unassembled WGS sequence"/>
</dbReference>
<protein>
    <submittedName>
        <fullName evidence="2">Uncharacterized protein</fullName>
    </submittedName>
</protein>
<organism evidence="2 3">
    <name type="scientific">Candidatus Sulfotelmatobacter kueseliae</name>
    <dbReference type="NCBI Taxonomy" id="2042962"/>
    <lineage>
        <taxon>Bacteria</taxon>
        <taxon>Pseudomonadati</taxon>
        <taxon>Acidobacteriota</taxon>
        <taxon>Terriglobia</taxon>
        <taxon>Terriglobales</taxon>
        <taxon>Candidatus Korobacteraceae</taxon>
        <taxon>Candidatus Sulfotelmatobacter</taxon>
    </lineage>
</organism>
<dbReference type="EMBL" id="OMOD01000175">
    <property type="protein sequence ID" value="SPF47818.1"/>
    <property type="molecule type" value="Genomic_DNA"/>
</dbReference>
<accession>A0A2U3L7G3</accession>
<evidence type="ECO:0000313" key="2">
    <source>
        <dbReference type="EMBL" id="SPF47818.1"/>
    </source>
</evidence>
<proteinExistence type="predicted"/>
<feature type="region of interest" description="Disordered" evidence="1">
    <location>
        <begin position="1"/>
        <end position="53"/>
    </location>
</feature>
<name>A0A2U3L7G3_9BACT</name>